<feature type="domain" description="Metalloprotease TldD/E C-terminal" evidence="1">
    <location>
        <begin position="242"/>
        <end position="466"/>
    </location>
</feature>
<dbReference type="GO" id="GO:0006508">
    <property type="term" value="P:proteolysis"/>
    <property type="evidence" value="ECO:0007669"/>
    <property type="project" value="InterPro"/>
</dbReference>
<dbReference type="Proteomes" id="UP000177152">
    <property type="component" value="Unassembled WGS sequence"/>
</dbReference>
<dbReference type="PANTHER" id="PTHR43666">
    <property type="entry name" value="TLDD PROTEIN"/>
    <property type="match status" value="1"/>
</dbReference>
<dbReference type="InterPro" id="IPR036059">
    <property type="entry name" value="TldD/PmbA_sf"/>
</dbReference>
<dbReference type="AlphaFoldDB" id="A0A1G2K9C6"/>
<evidence type="ECO:0000313" key="3">
    <source>
        <dbReference type="Proteomes" id="UP000177152"/>
    </source>
</evidence>
<dbReference type="InterPro" id="IPR045569">
    <property type="entry name" value="Metalloprtase-TldD/E_C"/>
</dbReference>
<name>A0A1G2K9C6_9BACT</name>
<organism evidence="2 3">
    <name type="scientific">Candidatus Sungbacteria bacterium RIFCSPHIGHO2_01_FULL_47_32</name>
    <dbReference type="NCBI Taxonomy" id="1802264"/>
    <lineage>
        <taxon>Bacteria</taxon>
        <taxon>Candidatus Sungiibacteriota</taxon>
    </lineage>
</organism>
<evidence type="ECO:0000259" key="1">
    <source>
        <dbReference type="Pfam" id="PF19289"/>
    </source>
</evidence>
<proteinExistence type="predicted"/>
<dbReference type="PANTHER" id="PTHR43666:SF1">
    <property type="entry name" value="CONSERVED PROTEIN"/>
    <property type="match status" value="1"/>
</dbReference>
<comment type="caution">
    <text evidence="2">The sequence shown here is derived from an EMBL/GenBank/DDBJ whole genome shotgun (WGS) entry which is preliminary data.</text>
</comment>
<reference evidence="2 3" key="1">
    <citation type="journal article" date="2016" name="Nat. Commun.">
        <title>Thousands of microbial genomes shed light on interconnected biogeochemical processes in an aquifer system.</title>
        <authorList>
            <person name="Anantharaman K."/>
            <person name="Brown C.T."/>
            <person name="Hug L.A."/>
            <person name="Sharon I."/>
            <person name="Castelle C.J."/>
            <person name="Probst A.J."/>
            <person name="Thomas B.C."/>
            <person name="Singh A."/>
            <person name="Wilkins M.J."/>
            <person name="Karaoz U."/>
            <person name="Brodie E.L."/>
            <person name="Williams K.H."/>
            <person name="Hubbard S.S."/>
            <person name="Banfield J.F."/>
        </authorList>
    </citation>
    <scope>NUCLEOTIDE SEQUENCE [LARGE SCALE GENOMIC DNA]</scope>
</reference>
<gene>
    <name evidence="2" type="ORF">A2633_00355</name>
</gene>
<protein>
    <recommendedName>
        <fullName evidence="1">Metalloprotease TldD/E C-terminal domain-containing protein</fullName>
    </recommendedName>
</protein>
<dbReference type="Pfam" id="PF19289">
    <property type="entry name" value="PmbA_TldD_3rd"/>
    <property type="match status" value="1"/>
</dbReference>
<sequence>MKTGTEYLDWVVKIARSMGAKKVEAVVSRQSSLLKRVWYGKIHQNPAGDSYGLNLGLIKDGRYITGGISTLDERNTEQLIEKLLSEVPHMPETDLPELSLKFPDRFPGEEILLTGYDERTAALNSKDAVRKLSELKEYLQEFEATKDIVWSGKMAMSEGEVWFGNSNDVRLRHAYTGSFLNCYAFPNPYEEPEMSTYSASGHFVVDKIDVGKVAWELAFKTAFQKGKKRINLFEGRNSAEAEFDVIMEPYALAPIIGWVSMFSFNGLNYLRGSSALSGRMGQIVTGANISIIDEPLRFSPSPFDGEGYPKKSIALIDKGVLKAVATDSTIARMLGTPNTAHASLPTGKSGGAMPSQISLMVDCQPLSIGEMVDRCMLPTIWITKTHYIAMPHIQSAEVTGTTQHGVFLIDKGKITPIYNLRFKQKMFEALSRVETAGPQLVVYDAWDEGGTSPFFLPALKIKDFKFLGGTTLEN</sequence>
<dbReference type="InterPro" id="IPR035068">
    <property type="entry name" value="TldD/PmbA_N"/>
</dbReference>
<dbReference type="GO" id="GO:0008237">
    <property type="term" value="F:metallopeptidase activity"/>
    <property type="evidence" value="ECO:0007669"/>
    <property type="project" value="InterPro"/>
</dbReference>
<dbReference type="EMBL" id="MHQC01000004">
    <property type="protein sequence ID" value="OGZ95833.1"/>
    <property type="molecule type" value="Genomic_DNA"/>
</dbReference>
<dbReference type="Gene3D" id="3.30.2290.10">
    <property type="entry name" value="PmbA/TldD superfamily"/>
    <property type="match status" value="1"/>
</dbReference>
<dbReference type="SUPFAM" id="SSF111283">
    <property type="entry name" value="Putative modulator of DNA gyrase, PmbA/TldD"/>
    <property type="match status" value="1"/>
</dbReference>
<accession>A0A1G2K9C6</accession>
<evidence type="ECO:0000313" key="2">
    <source>
        <dbReference type="EMBL" id="OGZ95833.1"/>
    </source>
</evidence>